<dbReference type="PANTHER" id="PTHR21346">
    <property type="entry name" value="FUN14 DOMAIN CONTAINING"/>
    <property type="match status" value="1"/>
</dbReference>
<keyword evidence="3 6" id="KW-0812">Transmembrane</keyword>
<reference evidence="7" key="1">
    <citation type="submission" date="2024-06" db="EMBL/GenBank/DDBJ databases">
        <title>Draft Genome Sequence of Deinococcus sonorensis Type Strain KR-87, a Biofilm Producing Representative of the Genus Deinococcus.</title>
        <authorList>
            <person name="Boren L.S."/>
            <person name="Grosso R.A."/>
            <person name="Hugenberg-Cox A.N."/>
            <person name="Hill J.T.E."/>
            <person name="Albert C.M."/>
            <person name="Tuohy J.M."/>
        </authorList>
    </citation>
    <scope>NUCLEOTIDE SEQUENCE</scope>
    <source>
        <strain evidence="7">KR-87</strain>
    </source>
</reference>
<dbReference type="InterPro" id="IPR007014">
    <property type="entry name" value="FUN14"/>
</dbReference>
<dbReference type="KEGG" id="dsc:ABOD76_15165"/>
<feature type="transmembrane region" description="Helical" evidence="6">
    <location>
        <begin position="13"/>
        <end position="34"/>
    </location>
</feature>
<dbReference type="PANTHER" id="PTHR21346:SF10">
    <property type="entry name" value="TRANSMEMBRANE PROTEIN"/>
    <property type="match status" value="1"/>
</dbReference>
<comment type="subcellular location">
    <subcellularLocation>
        <location evidence="1">Membrane</location>
    </subcellularLocation>
</comment>
<dbReference type="RefSeq" id="WP_350242811.1">
    <property type="nucleotide sequence ID" value="NZ_CP158299.1"/>
</dbReference>
<evidence type="ECO:0000313" key="7">
    <source>
        <dbReference type="EMBL" id="XBV84774.1"/>
    </source>
</evidence>
<dbReference type="Pfam" id="PF04930">
    <property type="entry name" value="FUN14"/>
    <property type="match status" value="1"/>
</dbReference>
<evidence type="ECO:0000256" key="5">
    <source>
        <dbReference type="ARBA" id="ARBA00023136"/>
    </source>
</evidence>
<comment type="similarity">
    <text evidence="2">Belongs to the FUN14 family.</text>
</comment>
<evidence type="ECO:0000256" key="2">
    <source>
        <dbReference type="ARBA" id="ARBA00009160"/>
    </source>
</evidence>
<keyword evidence="5 6" id="KW-0472">Membrane</keyword>
<dbReference type="EMBL" id="CP158299">
    <property type="protein sequence ID" value="XBV84774.1"/>
    <property type="molecule type" value="Genomic_DNA"/>
</dbReference>
<protein>
    <submittedName>
        <fullName evidence="7">FUN14 domain-containing protein</fullName>
    </submittedName>
</protein>
<evidence type="ECO:0000256" key="1">
    <source>
        <dbReference type="ARBA" id="ARBA00004370"/>
    </source>
</evidence>
<dbReference type="GO" id="GO:0016020">
    <property type="term" value="C:membrane"/>
    <property type="evidence" value="ECO:0007669"/>
    <property type="project" value="UniProtKB-SubCell"/>
</dbReference>
<name>A0AAU7U7U0_9DEIO</name>
<feature type="transmembrane region" description="Helical" evidence="6">
    <location>
        <begin position="41"/>
        <end position="66"/>
    </location>
</feature>
<evidence type="ECO:0000256" key="3">
    <source>
        <dbReference type="ARBA" id="ARBA00022692"/>
    </source>
</evidence>
<organism evidence="7">
    <name type="scientific">Deinococcus sonorensis KR-87</name>
    <dbReference type="NCBI Taxonomy" id="694439"/>
    <lineage>
        <taxon>Bacteria</taxon>
        <taxon>Thermotogati</taxon>
        <taxon>Deinococcota</taxon>
        <taxon>Deinococci</taxon>
        <taxon>Deinococcales</taxon>
        <taxon>Deinococcaceae</taxon>
        <taxon>Deinococcus</taxon>
    </lineage>
</organism>
<evidence type="ECO:0000256" key="4">
    <source>
        <dbReference type="ARBA" id="ARBA00022989"/>
    </source>
</evidence>
<feature type="transmembrane region" description="Helical" evidence="6">
    <location>
        <begin position="86"/>
        <end position="109"/>
    </location>
</feature>
<dbReference type="AlphaFoldDB" id="A0AAU7U7U0"/>
<sequence>MSLTLPQSLSSELFGVLPELSLGAIFGYCAGYAIKKIGRMTLLLVGLLFLAVQILAWQGLVTVHWSELQARAAPWLQQGGQQLSGWGLKVLTTNLPFGGAFVAALLVGLRAR</sequence>
<proteinExistence type="inferred from homology"/>
<keyword evidence="4 6" id="KW-1133">Transmembrane helix</keyword>
<gene>
    <name evidence="7" type="ORF">ABOD76_15165</name>
</gene>
<evidence type="ECO:0000256" key="6">
    <source>
        <dbReference type="SAM" id="Phobius"/>
    </source>
</evidence>
<accession>A0AAU7U7U0</accession>